<keyword evidence="14" id="KW-1185">Reference proteome</keyword>
<dbReference type="PRINTS" id="PR00123">
    <property type="entry name" value="ATPASEA"/>
</dbReference>
<comment type="function">
    <text evidence="11 12">Key component of the proton channel; it plays a direct role in the translocation of protons across the membrane.</text>
</comment>
<evidence type="ECO:0000256" key="8">
    <source>
        <dbReference type="ARBA" id="ARBA00023065"/>
    </source>
</evidence>
<comment type="subcellular location">
    <subcellularLocation>
        <location evidence="11 12">Cell membrane</location>
        <topology evidence="11 12">Multi-pass membrane protein</topology>
    </subcellularLocation>
    <subcellularLocation>
        <location evidence="1">Membrane</location>
        <topology evidence="1">Multi-pass membrane protein</topology>
    </subcellularLocation>
</comment>
<evidence type="ECO:0000256" key="9">
    <source>
        <dbReference type="ARBA" id="ARBA00023136"/>
    </source>
</evidence>
<feature type="transmembrane region" description="Helical" evidence="11">
    <location>
        <begin position="111"/>
        <end position="130"/>
    </location>
</feature>
<evidence type="ECO:0000256" key="6">
    <source>
        <dbReference type="ARBA" id="ARBA00022781"/>
    </source>
</evidence>
<protein>
    <recommendedName>
        <fullName evidence="11 12">ATP synthase subunit a</fullName>
    </recommendedName>
    <alternativeName>
        <fullName evidence="11">ATP synthase F0 sector subunit a</fullName>
    </alternativeName>
    <alternativeName>
        <fullName evidence="11">F-ATPase subunit 6</fullName>
    </alternativeName>
</protein>
<evidence type="ECO:0000256" key="11">
    <source>
        <dbReference type="HAMAP-Rule" id="MF_01393"/>
    </source>
</evidence>
<keyword evidence="11" id="KW-1003">Cell membrane</keyword>
<dbReference type="RefSeq" id="WP_150094341.1">
    <property type="nucleotide sequence ID" value="NZ_VWXX01000032.1"/>
</dbReference>
<dbReference type="GO" id="GO:0042777">
    <property type="term" value="P:proton motive force-driven plasma membrane ATP synthesis"/>
    <property type="evidence" value="ECO:0007669"/>
    <property type="project" value="TreeGrafter"/>
</dbReference>
<dbReference type="Proteomes" id="UP000322981">
    <property type="component" value="Unassembled WGS sequence"/>
</dbReference>
<dbReference type="SUPFAM" id="SSF81336">
    <property type="entry name" value="F1F0 ATP synthase subunit A"/>
    <property type="match status" value="1"/>
</dbReference>
<dbReference type="NCBIfam" id="NF009954">
    <property type="entry name" value="PRK13420.1"/>
    <property type="match status" value="1"/>
</dbReference>
<dbReference type="NCBIfam" id="TIGR01131">
    <property type="entry name" value="ATP_synt_6_or_A"/>
    <property type="match status" value="1"/>
</dbReference>
<dbReference type="Gene3D" id="1.20.120.220">
    <property type="entry name" value="ATP synthase, F0 complex, subunit A"/>
    <property type="match status" value="1"/>
</dbReference>
<dbReference type="HAMAP" id="MF_01393">
    <property type="entry name" value="ATP_synth_a_bact"/>
    <property type="match status" value="1"/>
</dbReference>
<dbReference type="GO" id="GO:0005886">
    <property type="term" value="C:plasma membrane"/>
    <property type="evidence" value="ECO:0007669"/>
    <property type="project" value="UniProtKB-SubCell"/>
</dbReference>
<feature type="transmembrane region" description="Helical" evidence="11">
    <location>
        <begin position="177"/>
        <end position="200"/>
    </location>
</feature>
<name>A0A5M8FF25_9GAMM</name>
<dbReference type="InterPro" id="IPR045082">
    <property type="entry name" value="ATP_syn_F0_a_bact/chloroplast"/>
</dbReference>
<dbReference type="InterPro" id="IPR035908">
    <property type="entry name" value="F0_ATP_A_sf"/>
</dbReference>
<dbReference type="CDD" id="cd00310">
    <property type="entry name" value="ATP-synt_Fo_a_6"/>
    <property type="match status" value="1"/>
</dbReference>
<evidence type="ECO:0000256" key="7">
    <source>
        <dbReference type="ARBA" id="ARBA00022989"/>
    </source>
</evidence>
<dbReference type="Pfam" id="PF00119">
    <property type="entry name" value="ATP-synt_A"/>
    <property type="match status" value="1"/>
</dbReference>
<reference evidence="13 14" key="1">
    <citation type="submission" date="2019-09" db="EMBL/GenBank/DDBJ databases">
        <title>Whole-genome sequence of the purple sulfur bacterium Thiohalocapsa marina DSM 19078.</title>
        <authorList>
            <person name="Kyndt J.A."/>
            <person name="Meyer T.E."/>
        </authorList>
    </citation>
    <scope>NUCLEOTIDE SEQUENCE [LARGE SCALE GENOMIC DNA]</scope>
    <source>
        <strain evidence="13 14">DSM 19078</strain>
    </source>
</reference>
<dbReference type="EMBL" id="VWXX01000032">
    <property type="protein sequence ID" value="KAA6183488.1"/>
    <property type="molecule type" value="Genomic_DNA"/>
</dbReference>
<dbReference type="PROSITE" id="PS00449">
    <property type="entry name" value="ATPASE_A"/>
    <property type="match status" value="1"/>
</dbReference>
<keyword evidence="8 11" id="KW-0406">Ion transport</keyword>
<evidence type="ECO:0000313" key="13">
    <source>
        <dbReference type="EMBL" id="KAA6183488.1"/>
    </source>
</evidence>
<keyword evidence="7 11" id="KW-1133">Transmembrane helix</keyword>
<evidence type="ECO:0000313" key="14">
    <source>
        <dbReference type="Proteomes" id="UP000322981"/>
    </source>
</evidence>
<dbReference type="PANTHER" id="PTHR42823">
    <property type="entry name" value="ATP SYNTHASE SUBUNIT A, CHLOROPLASTIC"/>
    <property type="match status" value="1"/>
</dbReference>
<evidence type="ECO:0000256" key="4">
    <source>
        <dbReference type="ARBA" id="ARBA00022547"/>
    </source>
</evidence>
<proteinExistence type="inferred from homology"/>
<keyword evidence="3 11" id="KW-0813">Transport</keyword>
<keyword evidence="9 11" id="KW-0472">Membrane</keyword>
<keyword evidence="6 11" id="KW-0375">Hydrogen ion transport</keyword>
<dbReference type="GO" id="GO:0045259">
    <property type="term" value="C:proton-transporting ATP synthase complex"/>
    <property type="evidence" value="ECO:0007669"/>
    <property type="project" value="UniProtKB-KW"/>
</dbReference>
<dbReference type="InterPro" id="IPR000568">
    <property type="entry name" value="ATP_synth_F0_asu"/>
</dbReference>
<organism evidence="13 14">
    <name type="scientific">Thiohalocapsa marina</name>
    <dbReference type="NCBI Taxonomy" id="424902"/>
    <lineage>
        <taxon>Bacteria</taxon>
        <taxon>Pseudomonadati</taxon>
        <taxon>Pseudomonadota</taxon>
        <taxon>Gammaproteobacteria</taxon>
        <taxon>Chromatiales</taxon>
        <taxon>Chromatiaceae</taxon>
        <taxon>Thiohalocapsa</taxon>
    </lineage>
</organism>
<gene>
    <name evidence="11" type="primary">atpB</name>
    <name evidence="13" type="ORF">F2Q65_15620</name>
</gene>
<feature type="transmembrane region" description="Helical" evidence="11">
    <location>
        <begin position="84"/>
        <end position="105"/>
    </location>
</feature>
<keyword evidence="5 11" id="KW-0812">Transmembrane</keyword>
<keyword evidence="10 11" id="KW-0066">ATP synthesis</keyword>
<dbReference type="PANTHER" id="PTHR42823:SF3">
    <property type="entry name" value="ATP SYNTHASE SUBUNIT A, CHLOROPLASTIC"/>
    <property type="match status" value="1"/>
</dbReference>
<comment type="caution">
    <text evidence="13">The sequence shown here is derived from an EMBL/GenBank/DDBJ whole genome shotgun (WGS) entry which is preliminary data.</text>
</comment>
<accession>A0A5M8FF25</accession>
<dbReference type="AlphaFoldDB" id="A0A5M8FF25"/>
<evidence type="ECO:0000256" key="2">
    <source>
        <dbReference type="ARBA" id="ARBA00006810"/>
    </source>
</evidence>
<evidence type="ECO:0000256" key="3">
    <source>
        <dbReference type="ARBA" id="ARBA00022448"/>
    </source>
</evidence>
<dbReference type="OrthoDB" id="9789241at2"/>
<evidence type="ECO:0000256" key="1">
    <source>
        <dbReference type="ARBA" id="ARBA00004141"/>
    </source>
</evidence>
<comment type="similarity">
    <text evidence="2 11 12">Belongs to the ATPase A chain family.</text>
</comment>
<sequence>MDQEPLFAHTLFQLGPVVVRDTTLTTWLLMLALWLFAWAAMRRLRGPAEGSPGLFQTAVEGMILAMDDAVREVLPRHADQVRPFILTLWIFLVTANLIGLIPGLHSPTRDPSATAALAVLVFLSVHWFGIRSQGLRSYLRHYLSPSPILLPFHLISEITRTLALAVRLFGNIMSLELVALLLVWVGGLLVPIPILMLHIIEALVQAYIFGMLALVYIASAIQTGALASDSSSSATEAEQ</sequence>
<keyword evidence="4 11" id="KW-0138">CF(0)</keyword>
<evidence type="ECO:0000256" key="5">
    <source>
        <dbReference type="ARBA" id="ARBA00022692"/>
    </source>
</evidence>
<feature type="transmembrane region" description="Helical" evidence="11">
    <location>
        <begin position="24"/>
        <end position="41"/>
    </location>
</feature>
<evidence type="ECO:0000256" key="10">
    <source>
        <dbReference type="ARBA" id="ARBA00023310"/>
    </source>
</evidence>
<evidence type="ECO:0000256" key="12">
    <source>
        <dbReference type="RuleBase" id="RU000483"/>
    </source>
</evidence>
<dbReference type="InterPro" id="IPR023011">
    <property type="entry name" value="ATP_synth_F0_asu_AS"/>
</dbReference>
<dbReference type="GO" id="GO:0046933">
    <property type="term" value="F:proton-transporting ATP synthase activity, rotational mechanism"/>
    <property type="evidence" value="ECO:0007669"/>
    <property type="project" value="UniProtKB-UniRule"/>
</dbReference>